<gene>
    <name evidence="1" type="ORF">METZ01_LOCUS504240</name>
</gene>
<dbReference type="EMBL" id="UINC01222551">
    <property type="protein sequence ID" value="SVE51386.1"/>
    <property type="molecule type" value="Genomic_DNA"/>
</dbReference>
<evidence type="ECO:0000313" key="1">
    <source>
        <dbReference type="EMBL" id="SVE51386.1"/>
    </source>
</evidence>
<organism evidence="1">
    <name type="scientific">marine metagenome</name>
    <dbReference type="NCBI Taxonomy" id="408172"/>
    <lineage>
        <taxon>unclassified sequences</taxon>
        <taxon>metagenomes</taxon>
        <taxon>ecological metagenomes</taxon>
    </lineage>
</organism>
<protein>
    <submittedName>
        <fullName evidence="1">Uncharacterized protein</fullName>
    </submittedName>
</protein>
<dbReference type="AlphaFoldDB" id="A0A383E3M4"/>
<feature type="non-terminal residue" evidence="1">
    <location>
        <position position="233"/>
    </location>
</feature>
<name>A0A383E3M4_9ZZZZ</name>
<reference evidence="1" key="1">
    <citation type="submission" date="2018-05" db="EMBL/GenBank/DDBJ databases">
        <authorList>
            <person name="Lanie J.A."/>
            <person name="Ng W.-L."/>
            <person name="Kazmierczak K.M."/>
            <person name="Andrzejewski T.M."/>
            <person name="Davidsen T.M."/>
            <person name="Wayne K.J."/>
            <person name="Tettelin H."/>
            <person name="Glass J.I."/>
            <person name="Rusch D."/>
            <person name="Podicherti R."/>
            <person name="Tsui H.-C.T."/>
            <person name="Winkler M.E."/>
        </authorList>
    </citation>
    <scope>NUCLEOTIDE SEQUENCE</scope>
</reference>
<sequence>MSGFYGGEAKLTYLMAPLGTDEQGMATLDTAVTDVDVLALSEAVALAGVRPEGMATGRNLLRWPLGQFDSHTGTGRFEVTAPSGSAPLMTPQATGNNPSAIGSYAAVEFSPVGEAWRFPVGGEVAYTIKPEWIEIAPSRLATPATCIEFEGKTAFGEESNIPFKVSSIDWQESDRLMSAFMTAFGRETNEFLIGGRGHLNGVMLVTFSRPRIEAYFDGMGIEAWNVPWGLGMG</sequence>
<proteinExistence type="predicted"/>
<accession>A0A383E3M4</accession>